<protein>
    <submittedName>
        <fullName evidence="2">Uncharacterized protein</fullName>
    </submittedName>
</protein>
<reference evidence="2" key="1">
    <citation type="submission" date="2013-11" db="EMBL/GenBank/DDBJ databases">
        <title>Comparative genomics of Ignicoccus.</title>
        <authorList>
            <person name="Podar M."/>
        </authorList>
    </citation>
    <scope>NUCLEOTIDE SEQUENCE</scope>
    <source>
        <strain evidence="2">DSM 13166</strain>
    </source>
</reference>
<dbReference type="EMBL" id="CP006868">
    <property type="protein sequence ID" value="UXD22309.1"/>
    <property type="molecule type" value="Genomic_DNA"/>
</dbReference>
<dbReference type="AlphaFoldDB" id="A0A977KAX6"/>
<gene>
    <name evidence="2" type="ORF">IPA_03395</name>
</gene>
<dbReference type="KEGG" id="ipc:IPA_03395"/>
<evidence type="ECO:0000256" key="1">
    <source>
        <dbReference type="SAM" id="Phobius"/>
    </source>
</evidence>
<keyword evidence="1" id="KW-0812">Transmembrane</keyword>
<keyword evidence="3" id="KW-1185">Reference proteome</keyword>
<evidence type="ECO:0000313" key="2">
    <source>
        <dbReference type="EMBL" id="UXD22309.1"/>
    </source>
</evidence>
<name>A0A977KAX6_9CREN</name>
<keyword evidence="1" id="KW-1133">Transmembrane helix</keyword>
<feature type="transmembrane region" description="Helical" evidence="1">
    <location>
        <begin position="30"/>
        <end position="52"/>
    </location>
</feature>
<accession>A0A977KAX6</accession>
<keyword evidence="1" id="KW-0472">Membrane</keyword>
<evidence type="ECO:0000313" key="3">
    <source>
        <dbReference type="Proteomes" id="UP001063698"/>
    </source>
</evidence>
<proteinExistence type="predicted"/>
<organism evidence="2 3">
    <name type="scientific">Ignicoccus pacificus DSM 13166</name>
    <dbReference type="NCBI Taxonomy" id="940294"/>
    <lineage>
        <taxon>Archaea</taxon>
        <taxon>Thermoproteota</taxon>
        <taxon>Thermoprotei</taxon>
        <taxon>Desulfurococcales</taxon>
        <taxon>Desulfurococcaceae</taxon>
        <taxon>Ignicoccus</taxon>
    </lineage>
</organism>
<feature type="transmembrane region" description="Helical" evidence="1">
    <location>
        <begin position="5"/>
        <end position="24"/>
    </location>
</feature>
<dbReference type="Proteomes" id="UP001063698">
    <property type="component" value="Chromosome"/>
</dbReference>
<sequence length="62" mass="7012">MKYELANMALGLLGVLVFAYLFLTTKDNSYIYYAFGALGYAVVYFLLFIVSISKKRNISSII</sequence>